<dbReference type="EMBL" id="AXCV01000017">
    <property type="protein sequence ID" value="KGO32461.1"/>
    <property type="molecule type" value="Genomic_DNA"/>
</dbReference>
<dbReference type="InterPro" id="IPR012348">
    <property type="entry name" value="RNR-like"/>
</dbReference>
<keyword evidence="3" id="KW-1185">Reference proteome</keyword>
<reference evidence="2 3" key="1">
    <citation type="journal article" date="2014" name="Antonie Van Leeuwenhoek">
        <title>Oenococcus alcoholitolerans sp. nov., a lactic acid bacteria isolated from cachaca and ethanol fermentation processes.</title>
        <authorList>
            <person name="Badotti F."/>
            <person name="Moreira A.P."/>
            <person name="Tonon L.A."/>
            <person name="de Lucena B.T."/>
            <person name="Gomes Fde C."/>
            <person name="Kruger R."/>
            <person name="Thompson C.C."/>
            <person name="de Morais M.A.Jr."/>
            <person name="Rosa C.A."/>
            <person name="Thompson F.L."/>
        </authorList>
    </citation>
    <scope>NUCLEOTIDE SEQUENCE [LARGE SCALE GENOMIC DNA]</scope>
    <source>
        <strain evidence="2 3">UFRJ-M7.2.18</strain>
    </source>
</reference>
<dbReference type="Pfam" id="PF00268">
    <property type="entry name" value="Ribonuc_red_sm"/>
    <property type="match status" value="1"/>
</dbReference>
<name>A0ABR4XTM9_9LACO</name>
<accession>A0ABR4XTM9</accession>
<dbReference type="InterPro" id="IPR000358">
    <property type="entry name" value="RNR_small_fam"/>
</dbReference>
<dbReference type="SUPFAM" id="SSF47240">
    <property type="entry name" value="Ferritin-like"/>
    <property type="match status" value="1"/>
</dbReference>
<evidence type="ECO:0000313" key="2">
    <source>
        <dbReference type="EMBL" id="KGO32461.1"/>
    </source>
</evidence>
<dbReference type="InterPro" id="IPR009078">
    <property type="entry name" value="Ferritin-like_SF"/>
</dbReference>
<dbReference type="Proteomes" id="UP000030023">
    <property type="component" value="Unassembled WGS sequence"/>
</dbReference>
<proteinExistence type="predicted"/>
<comment type="caution">
    <text evidence="2">The sequence shown here is derived from an EMBL/GenBank/DDBJ whole genome shotgun (WGS) entry which is preliminary data.</text>
</comment>
<evidence type="ECO:0000256" key="1">
    <source>
        <dbReference type="ARBA" id="ARBA00001962"/>
    </source>
</evidence>
<comment type="cofactor">
    <cofactor evidence="1">
        <name>Fe cation</name>
        <dbReference type="ChEBI" id="CHEBI:24875"/>
    </cofactor>
</comment>
<organism evidence="2 3">
    <name type="scientific">Oenococcus alcoholitolerans</name>
    <dbReference type="NCBI Taxonomy" id="931074"/>
    <lineage>
        <taxon>Bacteria</taxon>
        <taxon>Bacillati</taxon>
        <taxon>Bacillota</taxon>
        <taxon>Bacilli</taxon>
        <taxon>Lactobacillales</taxon>
        <taxon>Lactobacillaceae</taxon>
        <taxon>Oenococcus</taxon>
    </lineage>
</organism>
<dbReference type="Gene3D" id="1.10.620.20">
    <property type="entry name" value="Ribonucleotide Reductase, subunit A"/>
    <property type="match status" value="1"/>
</dbReference>
<protein>
    <submittedName>
        <fullName evidence="2">Uncharacterized protein</fullName>
    </submittedName>
</protein>
<gene>
    <name evidence="2" type="ORF">Q757_00880</name>
</gene>
<sequence length="70" mass="8603">MTEEKKFSHYDAINWNKVIDPIDKATWEKLTEQFWLDTRVPISNDLKDWRTLSSVEHKLYDHVFWRTYDA</sequence>
<evidence type="ECO:0000313" key="3">
    <source>
        <dbReference type="Proteomes" id="UP000030023"/>
    </source>
</evidence>